<accession>A0AAF0FS59</accession>
<keyword evidence="2" id="KW-1185">Reference proteome</keyword>
<evidence type="ECO:0000313" key="1">
    <source>
        <dbReference type="EMBL" id="WFN36921.1"/>
    </source>
</evidence>
<organism evidence="1 2">
    <name type="scientific">Methanomicrobium antiquum</name>
    <dbReference type="NCBI Taxonomy" id="487686"/>
    <lineage>
        <taxon>Archaea</taxon>
        <taxon>Methanobacteriati</taxon>
        <taxon>Methanobacteriota</taxon>
        <taxon>Stenosarchaea group</taxon>
        <taxon>Methanomicrobia</taxon>
        <taxon>Methanomicrobiales</taxon>
        <taxon>Methanomicrobiaceae</taxon>
        <taxon>Methanomicrobium</taxon>
    </lineage>
</organism>
<gene>
    <name evidence="1" type="ORF">L1994_00550</name>
</gene>
<reference evidence="1" key="1">
    <citation type="submission" date="2022-01" db="EMBL/GenBank/DDBJ databases">
        <title>Complete genome of Methanomicrobium antiquum DSM 21220.</title>
        <authorList>
            <person name="Chen S.-C."/>
            <person name="You Y.-T."/>
            <person name="Zhou Y.-Z."/>
            <person name="Lai M.-C."/>
        </authorList>
    </citation>
    <scope>NUCLEOTIDE SEQUENCE</scope>
    <source>
        <strain evidence="1">DSM 21220</strain>
    </source>
</reference>
<dbReference type="GeneID" id="79948840"/>
<name>A0AAF0FS59_9EURY</name>
<dbReference type="RefSeq" id="WP_278099758.1">
    <property type="nucleotide sequence ID" value="NZ_CP091092.1"/>
</dbReference>
<dbReference type="Proteomes" id="UP001218895">
    <property type="component" value="Chromosome"/>
</dbReference>
<dbReference type="PANTHER" id="PTHR35601:SF1">
    <property type="entry name" value="TOXIN RELE"/>
    <property type="match status" value="1"/>
</dbReference>
<dbReference type="AlphaFoldDB" id="A0AAF0FS59"/>
<protein>
    <submittedName>
        <fullName evidence="1">Type II toxin-antitoxin system RelE/ParE family toxin</fullName>
    </submittedName>
</protein>
<dbReference type="KEGG" id="manq:L1994_00550"/>
<sequence length="90" mass="10542">MVWKLRYSSSAGHSLKKMPRETVFMLLSKLKALSEEDDPRLYLKELKGFENPHFYSLRAGQYRAVMTVLDDLLVIYVVEAGHRSSVYRKF</sequence>
<dbReference type="InterPro" id="IPR035093">
    <property type="entry name" value="RelE/ParE_toxin_dom_sf"/>
</dbReference>
<dbReference type="Gene3D" id="3.30.2310.20">
    <property type="entry name" value="RelE-like"/>
    <property type="match status" value="1"/>
</dbReference>
<dbReference type="PANTHER" id="PTHR35601">
    <property type="entry name" value="TOXIN RELE"/>
    <property type="match status" value="1"/>
</dbReference>
<proteinExistence type="predicted"/>
<dbReference type="SUPFAM" id="SSF143011">
    <property type="entry name" value="RelE-like"/>
    <property type="match status" value="1"/>
</dbReference>
<evidence type="ECO:0000313" key="2">
    <source>
        <dbReference type="Proteomes" id="UP001218895"/>
    </source>
</evidence>
<dbReference type="EMBL" id="CP091092">
    <property type="protein sequence ID" value="WFN36921.1"/>
    <property type="molecule type" value="Genomic_DNA"/>
</dbReference>